<feature type="transmembrane region" description="Helical" evidence="7">
    <location>
        <begin position="217"/>
        <end position="237"/>
    </location>
</feature>
<feature type="transmembrane region" description="Helical" evidence="7">
    <location>
        <begin position="118"/>
        <end position="138"/>
    </location>
</feature>
<dbReference type="PANTHER" id="PTHR30151:SF41">
    <property type="entry name" value="ABC TRANSPORTER PERMEASE PROTEIN"/>
    <property type="match status" value="1"/>
</dbReference>
<feature type="transmembrane region" description="Helical" evidence="7">
    <location>
        <begin position="91"/>
        <end position="112"/>
    </location>
</feature>
<keyword evidence="5 7" id="KW-1133">Transmembrane helix</keyword>
<reference evidence="10" key="1">
    <citation type="journal article" date="2019" name="Int. J. Syst. Evol. Microbiol.">
        <title>The Global Catalogue of Microorganisms (GCM) 10K type strain sequencing project: providing services to taxonomists for standard genome sequencing and annotation.</title>
        <authorList>
            <consortium name="The Broad Institute Genomics Platform"/>
            <consortium name="The Broad Institute Genome Sequencing Center for Infectious Disease"/>
            <person name="Wu L."/>
            <person name="Ma J."/>
        </authorList>
    </citation>
    <scope>NUCLEOTIDE SEQUENCE [LARGE SCALE GENOMIC DNA]</scope>
    <source>
        <strain evidence="10">JCM 18537</strain>
    </source>
</reference>
<keyword evidence="10" id="KW-1185">Reference proteome</keyword>
<evidence type="ECO:0000256" key="6">
    <source>
        <dbReference type="ARBA" id="ARBA00023136"/>
    </source>
</evidence>
<keyword evidence="6 7" id="KW-0472">Membrane</keyword>
<dbReference type="PANTHER" id="PTHR30151">
    <property type="entry name" value="ALKANE SULFONATE ABC TRANSPORTER-RELATED, MEMBRANE SUBUNIT"/>
    <property type="match status" value="1"/>
</dbReference>
<protein>
    <submittedName>
        <fullName evidence="9">ABC transporter permease</fullName>
    </submittedName>
</protein>
<comment type="subcellular location">
    <subcellularLocation>
        <location evidence="1 7">Cell membrane</location>
        <topology evidence="1 7">Multi-pass membrane protein</topology>
    </subcellularLocation>
</comment>
<accession>A0ABP9AQW3</accession>
<dbReference type="PROSITE" id="PS50928">
    <property type="entry name" value="ABC_TM1"/>
    <property type="match status" value="1"/>
</dbReference>
<comment type="caution">
    <text evidence="9">The sequence shown here is derived from an EMBL/GenBank/DDBJ whole genome shotgun (WGS) entry which is preliminary data.</text>
</comment>
<keyword evidence="4 7" id="KW-0812">Transmembrane</keyword>
<sequence>MLRFVLPVTITVVFLIVWELGCRLSGIKEFLLPAPSAIAEATVENWQLIVAAIGRTLGATIVAFVASAVVGNVLAIVLATSRVLERSTYGFIVLVQTIPMVAIAPFIIIWFGPTFTSVVVVATLSAFFPILANSLQGLRSADRGLRELFVLYEASKLDTLLRLRLPAALPQIMTGLRLGGVLAVIGVISGEFITGTGSLNPGIGFLILRSGVRLETALLFAAGLASALLGIAFNAAIKALSARLLRSWHVSEMA</sequence>
<dbReference type="EMBL" id="BAABKO010000007">
    <property type="protein sequence ID" value="GAA4784410.1"/>
    <property type="molecule type" value="Genomic_DNA"/>
</dbReference>
<dbReference type="InterPro" id="IPR035906">
    <property type="entry name" value="MetI-like_sf"/>
</dbReference>
<feature type="transmembrane region" description="Helical" evidence="7">
    <location>
        <begin position="178"/>
        <end position="197"/>
    </location>
</feature>
<comment type="similarity">
    <text evidence="7">Belongs to the binding-protein-dependent transport system permease family.</text>
</comment>
<evidence type="ECO:0000256" key="5">
    <source>
        <dbReference type="ARBA" id="ARBA00022989"/>
    </source>
</evidence>
<dbReference type="Proteomes" id="UP001501645">
    <property type="component" value="Unassembled WGS sequence"/>
</dbReference>
<organism evidence="9 10">
    <name type="scientific">Microbacterium gilvum</name>
    <dbReference type="NCBI Taxonomy" id="1336204"/>
    <lineage>
        <taxon>Bacteria</taxon>
        <taxon>Bacillati</taxon>
        <taxon>Actinomycetota</taxon>
        <taxon>Actinomycetes</taxon>
        <taxon>Micrococcales</taxon>
        <taxon>Microbacteriaceae</taxon>
        <taxon>Microbacterium</taxon>
    </lineage>
</organism>
<dbReference type="SUPFAM" id="SSF161098">
    <property type="entry name" value="MetI-like"/>
    <property type="match status" value="1"/>
</dbReference>
<evidence type="ECO:0000256" key="2">
    <source>
        <dbReference type="ARBA" id="ARBA00022448"/>
    </source>
</evidence>
<name>A0ABP9AQW3_9MICO</name>
<gene>
    <name evidence="9" type="ORF">GCM10023351_32450</name>
</gene>
<dbReference type="Pfam" id="PF00528">
    <property type="entry name" value="BPD_transp_1"/>
    <property type="match status" value="1"/>
</dbReference>
<evidence type="ECO:0000256" key="1">
    <source>
        <dbReference type="ARBA" id="ARBA00004651"/>
    </source>
</evidence>
<feature type="domain" description="ABC transmembrane type-1" evidence="8">
    <location>
        <begin position="53"/>
        <end position="241"/>
    </location>
</feature>
<evidence type="ECO:0000313" key="9">
    <source>
        <dbReference type="EMBL" id="GAA4784410.1"/>
    </source>
</evidence>
<keyword evidence="3" id="KW-1003">Cell membrane</keyword>
<evidence type="ECO:0000256" key="4">
    <source>
        <dbReference type="ARBA" id="ARBA00022692"/>
    </source>
</evidence>
<feature type="transmembrane region" description="Helical" evidence="7">
    <location>
        <begin position="46"/>
        <end position="79"/>
    </location>
</feature>
<keyword evidence="2 7" id="KW-0813">Transport</keyword>
<evidence type="ECO:0000256" key="3">
    <source>
        <dbReference type="ARBA" id="ARBA00022475"/>
    </source>
</evidence>
<evidence type="ECO:0000259" key="8">
    <source>
        <dbReference type="PROSITE" id="PS50928"/>
    </source>
</evidence>
<dbReference type="InterPro" id="IPR000515">
    <property type="entry name" value="MetI-like"/>
</dbReference>
<proteinExistence type="inferred from homology"/>
<dbReference type="Gene3D" id="1.10.3720.10">
    <property type="entry name" value="MetI-like"/>
    <property type="match status" value="1"/>
</dbReference>
<evidence type="ECO:0000256" key="7">
    <source>
        <dbReference type="RuleBase" id="RU363032"/>
    </source>
</evidence>
<dbReference type="CDD" id="cd06261">
    <property type="entry name" value="TM_PBP2"/>
    <property type="match status" value="1"/>
</dbReference>
<evidence type="ECO:0000313" key="10">
    <source>
        <dbReference type="Proteomes" id="UP001501645"/>
    </source>
</evidence>